<proteinExistence type="predicted"/>
<reference evidence="6" key="1">
    <citation type="submission" date="2022-12" db="EMBL/GenBank/DDBJ databases">
        <title>Reference genome sequencing for broad-spectrum identification of bacterial and archaeal isolates by mass spectrometry.</title>
        <authorList>
            <person name="Sekiguchi Y."/>
            <person name="Tourlousse D.M."/>
        </authorList>
    </citation>
    <scope>NUCLEOTIDE SEQUENCE</scope>
    <source>
        <strain evidence="6">14</strain>
    </source>
</reference>
<name>A0A9W6CUM9_9MICO</name>
<dbReference type="Proteomes" id="UP001144396">
    <property type="component" value="Unassembled WGS sequence"/>
</dbReference>
<keyword evidence="4 5" id="KW-0472">Membrane</keyword>
<evidence type="ECO:0008006" key="8">
    <source>
        <dbReference type="Google" id="ProtNLM"/>
    </source>
</evidence>
<evidence type="ECO:0000256" key="4">
    <source>
        <dbReference type="ARBA" id="ARBA00023136"/>
    </source>
</evidence>
<keyword evidence="7" id="KW-1185">Reference proteome</keyword>
<protein>
    <recommendedName>
        <fullName evidence="8">DoxX family protein</fullName>
    </recommendedName>
</protein>
<evidence type="ECO:0000256" key="5">
    <source>
        <dbReference type="SAM" id="Phobius"/>
    </source>
</evidence>
<comment type="caution">
    <text evidence="6">The sequence shown here is derived from an EMBL/GenBank/DDBJ whole genome shotgun (WGS) entry which is preliminary data.</text>
</comment>
<dbReference type="EMBL" id="BSDP01000001">
    <property type="protein sequence ID" value="GLI26376.1"/>
    <property type="molecule type" value="Genomic_DNA"/>
</dbReference>
<feature type="transmembrane region" description="Helical" evidence="5">
    <location>
        <begin position="100"/>
        <end position="122"/>
    </location>
</feature>
<gene>
    <name evidence="6" type="ORF">ARHIZOSPH14_06180</name>
</gene>
<keyword evidence="2 5" id="KW-0812">Transmembrane</keyword>
<accession>A0A9W6CUM9</accession>
<evidence type="ECO:0000256" key="3">
    <source>
        <dbReference type="ARBA" id="ARBA00022989"/>
    </source>
</evidence>
<evidence type="ECO:0000313" key="6">
    <source>
        <dbReference type="EMBL" id="GLI26376.1"/>
    </source>
</evidence>
<evidence type="ECO:0000313" key="7">
    <source>
        <dbReference type="Proteomes" id="UP001144396"/>
    </source>
</evidence>
<dbReference type="RefSeq" id="WP_281882375.1">
    <property type="nucleotide sequence ID" value="NZ_BSDP01000001.1"/>
</dbReference>
<dbReference type="GO" id="GO:0016020">
    <property type="term" value="C:membrane"/>
    <property type="evidence" value="ECO:0007669"/>
    <property type="project" value="UniProtKB-SubCell"/>
</dbReference>
<comment type="subcellular location">
    <subcellularLocation>
        <location evidence="1">Membrane</location>
        <topology evidence="1">Multi-pass membrane protein</topology>
    </subcellularLocation>
</comment>
<evidence type="ECO:0000256" key="1">
    <source>
        <dbReference type="ARBA" id="ARBA00004141"/>
    </source>
</evidence>
<organism evidence="6 7">
    <name type="scientific">Agromyces rhizosphaerae</name>
    <dbReference type="NCBI Taxonomy" id="88374"/>
    <lineage>
        <taxon>Bacteria</taxon>
        <taxon>Bacillati</taxon>
        <taxon>Actinomycetota</taxon>
        <taxon>Actinomycetes</taxon>
        <taxon>Micrococcales</taxon>
        <taxon>Microbacteriaceae</taxon>
        <taxon>Agromyces</taxon>
    </lineage>
</organism>
<sequence length="132" mass="13321">MLIAYWILATPLALVYVLAGISQLAISKADLVAAGVAAAEALPDVVLTAIGMLELAGAVGLILPMLTGVAVILGPVSAALLAVVQLAAATLHLVRLEPEFLVLNAPLLLLAAATATVGFLGLRRRAEPVPAS</sequence>
<dbReference type="InterPro" id="IPR032808">
    <property type="entry name" value="DoxX"/>
</dbReference>
<dbReference type="Pfam" id="PF13564">
    <property type="entry name" value="DoxX_2"/>
    <property type="match status" value="1"/>
</dbReference>
<feature type="transmembrane region" description="Helical" evidence="5">
    <location>
        <begin position="70"/>
        <end position="94"/>
    </location>
</feature>
<keyword evidence="3 5" id="KW-1133">Transmembrane helix</keyword>
<evidence type="ECO:0000256" key="2">
    <source>
        <dbReference type="ARBA" id="ARBA00022692"/>
    </source>
</evidence>
<feature type="transmembrane region" description="Helical" evidence="5">
    <location>
        <begin position="45"/>
        <end position="63"/>
    </location>
</feature>
<dbReference type="AlphaFoldDB" id="A0A9W6CUM9"/>